<evidence type="ECO:0000313" key="2">
    <source>
        <dbReference type="Proteomes" id="UP001054837"/>
    </source>
</evidence>
<comment type="caution">
    <text evidence="1">The sequence shown here is derived from an EMBL/GenBank/DDBJ whole genome shotgun (WGS) entry which is preliminary data.</text>
</comment>
<organism evidence="1 2">
    <name type="scientific">Caerostris darwini</name>
    <dbReference type="NCBI Taxonomy" id="1538125"/>
    <lineage>
        <taxon>Eukaryota</taxon>
        <taxon>Metazoa</taxon>
        <taxon>Ecdysozoa</taxon>
        <taxon>Arthropoda</taxon>
        <taxon>Chelicerata</taxon>
        <taxon>Arachnida</taxon>
        <taxon>Araneae</taxon>
        <taxon>Araneomorphae</taxon>
        <taxon>Entelegynae</taxon>
        <taxon>Araneoidea</taxon>
        <taxon>Araneidae</taxon>
        <taxon>Caerostris</taxon>
    </lineage>
</organism>
<gene>
    <name evidence="1" type="ORF">CDAR_544501</name>
</gene>
<evidence type="ECO:0000313" key="1">
    <source>
        <dbReference type="EMBL" id="GIY07790.1"/>
    </source>
</evidence>
<protein>
    <submittedName>
        <fullName evidence="1">Uncharacterized protein</fullName>
    </submittedName>
</protein>
<proteinExistence type="predicted"/>
<dbReference type="Proteomes" id="UP001054837">
    <property type="component" value="Unassembled WGS sequence"/>
</dbReference>
<dbReference type="AlphaFoldDB" id="A0AAV4QIA4"/>
<feature type="non-terminal residue" evidence="1">
    <location>
        <position position="1"/>
    </location>
</feature>
<name>A0AAV4QIA4_9ARAC</name>
<keyword evidence="2" id="KW-1185">Reference proteome</keyword>
<sequence>EKEVKEGLVTTGVDDIHRYLGGSKNSKMNEPNQVAEEMSFRDEICSFELLAFSYRLEKAICQTACHSFLVPGSPSLSFFQPLSLIPGRLVRIICCEHGGYPSSVSLQRVAISKPAINFRVHRLLQVMTGEGERLFSAKLQKEGNEEQSFKREISGTGCEWAMPSRSPEICNIHRSL</sequence>
<dbReference type="EMBL" id="BPLQ01004400">
    <property type="protein sequence ID" value="GIY07790.1"/>
    <property type="molecule type" value="Genomic_DNA"/>
</dbReference>
<accession>A0AAV4QIA4</accession>
<reference evidence="1 2" key="1">
    <citation type="submission" date="2021-06" db="EMBL/GenBank/DDBJ databases">
        <title>Caerostris darwini draft genome.</title>
        <authorList>
            <person name="Kono N."/>
            <person name="Arakawa K."/>
        </authorList>
    </citation>
    <scope>NUCLEOTIDE SEQUENCE [LARGE SCALE GENOMIC DNA]</scope>
</reference>